<protein>
    <recommendedName>
        <fullName evidence="3">Zn(2)-C6 fungal-type domain-containing protein</fullName>
    </recommendedName>
</protein>
<reference evidence="4 5" key="1">
    <citation type="submission" date="2020-03" db="EMBL/GenBank/DDBJ databases">
        <title>Draft Genome Sequence of Cudoniella acicularis.</title>
        <authorList>
            <person name="Buettner E."/>
            <person name="Kellner H."/>
        </authorList>
    </citation>
    <scope>NUCLEOTIDE SEQUENCE [LARGE SCALE GENOMIC DNA]</scope>
    <source>
        <strain evidence="4 5">DSM 108380</strain>
    </source>
</reference>
<feature type="region of interest" description="Disordered" evidence="2">
    <location>
        <begin position="67"/>
        <end position="146"/>
    </location>
</feature>
<gene>
    <name evidence="4" type="ORF">G7Y89_g8083</name>
</gene>
<dbReference type="Proteomes" id="UP000566819">
    <property type="component" value="Unassembled WGS sequence"/>
</dbReference>
<dbReference type="GO" id="GO:0000981">
    <property type="term" value="F:DNA-binding transcription factor activity, RNA polymerase II-specific"/>
    <property type="evidence" value="ECO:0007669"/>
    <property type="project" value="InterPro"/>
</dbReference>
<dbReference type="AlphaFoldDB" id="A0A8H4W0X8"/>
<feature type="region of interest" description="Disordered" evidence="2">
    <location>
        <begin position="379"/>
        <end position="400"/>
    </location>
</feature>
<feature type="compositionally biased region" description="Basic and acidic residues" evidence="2">
    <location>
        <begin position="103"/>
        <end position="116"/>
    </location>
</feature>
<dbReference type="InterPro" id="IPR001138">
    <property type="entry name" value="Zn2Cys6_DnaBD"/>
</dbReference>
<dbReference type="InterPro" id="IPR050797">
    <property type="entry name" value="Carb_Metab_Trans_Reg"/>
</dbReference>
<evidence type="ECO:0000256" key="2">
    <source>
        <dbReference type="SAM" id="MobiDB-lite"/>
    </source>
</evidence>
<feature type="region of interest" description="Disordered" evidence="2">
    <location>
        <begin position="193"/>
        <end position="214"/>
    </location>
</feature>
<evidence type="ECO:0000259" key="3">
    <source>
        <dbReference type="PROSITE" id="PS50048"/>
    </source>
</evidence>
<proteinExistence type="predicted"/>
<dbReference type="SMART" id="SM00066">
    <property type="entry name" value="GAL4"/>
    <property type="match status" value="1"/>
</dbReference>
<dbReference type="Pfam" id="PF00172">
    <property type="entry name" value="Zn_clus"/>
    <property type="match status" value="1"/>
</dbReference>
<feature type="compositionally biased region" description="Low complexity" evidence="2">
    <location>
        <begin position="204"/>
        <end position="213"/>
    </location>
</feature>
<keyword evidence="1" id="KW-0539">Nucleus</keyword>
<dbReference type="PROSITE" id="PS00463">
    <property type="entry name" value="ZN2_CY6_FUNGAL_1"/>
    <property type="match status" value="1"/>
</dbReference>
<name>A0A8H4W0X8_9HELO</name>
<feature type="domain" description="Zn(2)-C6 fungal-type" evidence="3">
    <location>
        <begin position="31"/>
        <end position="61"/>
    </location>
</feature>
<sequence>MFGTLHCNTRANDVKFVERPDGSSKPEKHSACDRCRARKVKCRTKDDGCTRCKSLGKTCTFSSIEQKDIRRRRRRSTNNAQQEYSLGFSIQSSASSSSSGSRDTGREEGVSSDKRPPASPAPADGNINNSEQGQQPLAEPTNTADRFADIPSDFDLSFLNKFNQCTGDQDGDMFDLTLSSSPFFSLDDTLNTIPPRTSPEPNQSAAISSSLSSRGETPCYFPATSQSPDMSFIEIGSNPTSTTLHASTIASITLSSQNLSRQPCQCLSAVIFALEKFEASCNSGNRAELDSIVACQKEAIKCCRLMLGCSSCMSKREYIVLLVFMIEKVVAACGRIVVLYRMKDGDNNRPGSVPPLLLSCLPSDCLSRSLNNVGDLDLVTSPSSSSSTSDRAYSGSITSTGTGTGMSSDWQELLLGDYEISSLTEWDHLMRVLIFLQLRAIVEFLADMKNVLGSMVLGEMQMAKLAQVERRVSELAKDIQ</sequence>
<evidence type="ECO:0000313" key="5">
    <source>
        <dbReference type="Proteomes" id="UP000566819"/>
    </source>
</evidence>
<comment type="caution">
    <text evidence="4">The sequence shown here is derived from an EMBL/GenBank/DDBJ whole genome shotgun (WGS) entry which is preliminary data.</text>
</comment>
<organism evidence="4 5">
    <name type="scientific">Cudoniella acicularis</name>
    <dbReference type="NCBI Taxonomy" id="354080"/>
    <lineage>
        <taxon>Eukaryota</taxon>
        <taxon>Fungi</taxon>
        <taxon>Dikarya</taxon>
        <taxon>Ascomycota</taxon>
        <taxon>Pezizomycotina</taxon>
        <taxon>Leotiomycetes</taxon>
        <taxon>Helotiales</taxon>
        <taxon>Tricladiaceae</taxon>
        <taxon>Cudoniella</taxon>
    </lineage>
</organism>
<dbReference type="PANTHER" id="PTHR31668">
    <property type="entry name" value="GLUCOSE TRANSPORT TRANSCRIPTION REGULATOR RGT1-RELATED-RELATED"/>
    <property type="match status" value="1"/>
</dbReference>
<feature type="compositionally biased region" description="Low complexity" evidence="2">
    <location>
        <begin position="381"/>
        <end position="400"/>
    </location>
</feature>
<keyword evidence="5" id="KW-1185">Reference proteome</keyword>
<dbReference type="EMBL" id="JAAMPI010000594">
    <property type="protein sequence ID" value="KAF4630058.1"/>
    <property type="molecule type" value="Genomic_DNA"/>
</dbReference>
<dbReference type="SUPFAM" id="SSF57701">
    <property type="entry name" value="Zn2/Cys6 DNA-binding domain"/>
    <property type="match status" value="1"/>
</dbReference>
<feature type="compositionally biased region" description="Polar residues" evidence="2">
    <location>
        <begin position="193"/>
        <end position="203"/>
    </location>
</feature>
<evidence type="ECO:0000313" key="4">
    <source>
        <dbReference type="EMBL" id="KAF4630058.1"/>
    </source>
</evidence>
<dbReference type="InterPro" id="IPR036864">
    <property type="entry name" value="Zn2-C6_fun-type_DNA-bd_sf"/>
</dbReference>
<feature type="compositionally biased region" description="Polar residues" evidence="2">
    <location>
        <begin position="126"/>
        <end position="144"/>
    </location>
</feature>
<dbReference type="OrthoDB" id="2740448at2759"/>
<dbReference type="GO" id="GO:0008270">
    <property type="term" value="F:zinc ion binding"/>
    <property type="evidence" value="ECO:0007669"/>
    <property type="project" value="InterPro"/>
</dbReference>
<dbReference type="Gene3D" id="4.10.240.10">
    <property type="entry name" value="Zn(2)-C6 fungal-type DNA-binding domain"/>
    <property type="match status" value="1"/>
</dbReference>
<dbReference type="PROSITE" id="PS50048">
    <property type="entry name" value="ZN2_CY6_FUNGAL_2"/>
    <property type="match status" value="1"/>
</dbReference>
<evidence type="ECO:0000256" key="1">
    <source>
        <dbReference type="ARBA" id="ARBA00023242"/>
    </source>
</evidence>
<accession>A0A8H4W0X8</accession>
<feature type="compositionally biased region" description="Low complexity" evidence="2">
    <location>
        <begin position="85"/>
        <end position="101"/>
    </location>
</feature>
<dbReference type="CDD" id="cd00067">
    <property type="entry name" value="GAL4"/>
    <property type="match status" value="1"/>
</dbReference>